<organism evidence="1 2">
    <name type="scientific">Ajellomyces capsulatus</name>
    <name type="common">Darling's disease fungus</name>
    <name type="synonym">Histoplasma capsulatum</name>
    <dbReference type="NCBI Taxonomy" id="5037"/>
    <lineage>
        <taxon>Eukaryota</taxon>
        <taxon>Fungi</taxon>
        <taxon>Dikarya</taxon>
        <taxon>Ascomycota</taxon>
        <taxon>Pezizomycotina</taxon>
        <taxon>Eurotiomycetes</taxon>
        <taxon>Eurotiomycetidae</taxon>
        <taxon>Onygenales</taxon>
        <taxon>Ajellomycetaceae</taxon>
        <taxon>Histoplasma</taxon>
    </lineage>
</organism>
<dbReference type="Gene3D" id="3.10.129.10">
    <property type="entry name" value="Hotdog Thioesterase"/>
    <property type="match status" value="1"/>
</dbReference>
<name>A0A8H8CVN8_AJECA</name>
<protein>
    <submittedName>
        <fullName evidence="1">Hot_dog superfamily domain-containing protein</fullName>
    </submittedName>
</protein>
<proteinExistence type="predicted"/>
<reference evidence="1 2" key="1">
    <citation type="submission" date="2021-01" db="EMBL/GenBank/DDBJ databases">
        <title>Chromosome-level genome assembly of a human fungal pathogen reveals clustering of transcriptionally co-regulated genes.</title>
        <authorList>
            <person name="Voorhies M."/>
            <person name="Cohen S."/>
            <person name="Shea T.P."/>
            <person name="Petrus S."/>
            <person name="Munoz J.F."/>
            <person name="Poplawski S."/>
            <person name="Goldman W.E."/>
            <person name="Michael T."/>
            <person name="Cuomo C.A."/>
            <person name="Sil A."/>
            <person name="Beyhan S."/>
        </authorList>
    </citation>
    <scope>NUCLEOTIDE SEQUENCE [LARGE SCALE GENOMIC DNA]</scope>
    <source>
        <strain evidence="1 2">G184AR</strain>
    </source>
</reference>
<dbReference type="Proteomes" id="UP000670092">
    <property type="component" value="Unassembled WGS sequence"/>
</dbReference>
<dbReference type="AlphaFoldDB" id="A0A8H8CVN8"/>
<dbReference type="PANTHER" id="PTHR28152:SF1">
    <property type="entry name" value="HYDROXYACYL-THIOESTER DEHYDRATASE TYPE 2, MITOCHONDRIAL"/>
    <property type="match status" value="1"/>
</dbReference>
<evidence type="ECO:0000313" key="1">
    <source>
        <dbReference type="EMBL" id="KAG5290493.1"/>
    </source>
</evidence>
<gene>
    <name evidence="1" type="ORF">I7I52_07533</name>
</gene>
<dbReference type="InterPro" id="IPR052741">
    <property type="entry name" value="Mitochondrial_HTD2"/>
</dbReference>
<dbReference type="InterPro" id="IPR029069">
    <property type="entry name" value="HotDog_dom_sf"/>
</dbReference>
<accession>A0A8H8CVN8</accession>
<dbReference type="SUPFAM" id="SSF54637">
    <property type="entry name" value="Thioesterase/thiol ester dehydrase-isomerase"/>
    <property type="match status" value="1"/>
</dbReference>
<sequence length="156" mass="17382">MRDRAGILDGGVNDTRFRRVVKAPTNPDFSHLLIPSRSLLFRYSALTFNAHSIHLDPSYAREVEGYPDVLVHGPLTLTLMLTVFQNHISDASARRPVIGSIEYRNLAPLFVEQEMRICAKRKGNGERASAGAWDIWVEGPDGGLAVKGTVHILYQQ</sequence>
<dbReference type="VEuPathDB" id="FungiDB:I7I52_07533"/>
<evidence type="ECO:0000313" key="2">
    <source>
        <dbReference type="Proteomes" id="UP000670092"/>
    </source>
</evidence>
<dbReference type="GO" id="GO:0005739">
    <property type="term" value="C:mitochondrion"/>
    <property type="evidence" value="ECO:0007669"/>
    <property type="project" value="TreeGrafter"/>
</dbReference>
<comment type="caution">
    <text evidence="1">The sequence shown here is derived from an EMBL/GenBank/DDBJ whole genome shotgun (WGS) entry which is preliminary data.</text>
</comment>
<dbReference type="OrthoDB" id="3257538at2759"/>
<dbReference type="GO" id="GO:0019171">
    <property type="term" value="F:(3R)-hydroxyacyl-[acyl-carrier-protein] dehydratase activity"/>
    <property type="evidence" value="ECO:0007669"/>
    <property type="project" value="TreeGrafter"/>
</dbReference>
<dbReference type="PANTHER" id="PTHR28152">
    <property type="entry name" value="HYDROXYACYL-THIOESTER DEHYDRATASE TYPE 2, MITOCHONDRIAL"/>
    <property type="match status" value="1"/>
</dbReference>
<dbReference type="EMBL" id="JAEVHI010000005">
    <property type="protein sequence ID" value="KAG5290493.1"/>
    <property type="molecule type" value="Genomic_DNA"/>
</dbReference>